<feature type="signal peptide" evidence="2">
    <location>
        <begin position="1"/>
        <end position="21"/>
    </location>
</feature>
<dbReference type="PROSITE" id="PS51257">
    <property type="entry name" value="PROKAR_LIPOPROTEIN"/>
    <property type="match status" value="1"/>
</dbReference>
<comment type="caution">
    <text evidence="3">The sequence shown here is derived from an EMBL/GenBank/DDBJ whole genome shotgun (WGS) entry which is preliminary data.</text>
</comment>
<keyword evidence="2" id="KW-0732">Signal</keyword>
<accession>E2SBQ9</accession>
<dbReference type="AlphaFoldDB" id="E2SBQ9"/>
<keyword evidence="1" id="KW-1133">Transmembrane helix</keyword>
<keyword evidence="4" id="KW-1185">Reference proteome</keyword>
<keyword evidence="1" id="KW-0472">Membrane</keyword>
<evidence type="ECO:0000313" key="4">
    <source>
        <dbReference type="Proteomes" id="UP000003111"/>
    </source>
</evidence>
<evidence type="ECO:0000256" key="2">
    <source>
        <dbReference type="SAM" id="SignalP"/>
    </source>
</evidence>
<organism evidence="3 4">
    <name type="scientific">Aeromicrobium marinum DSM 15272</name>
    <dbReference type="NCBI Taxonomy" id="585531"/>
    <lineage>
        <taxon>Bacteria</taxon>
        <taxon>Bacillati</taxon>
        <taxon>Actinomycetota</taxon>
        <taxon>Actinomycetes</taxon>
        <taxon>Propionibacteriales</taxon>
        <taxon>Nocardioidaceae</taxon>
        <taxon>Aeromicrobium</taxon>
    </lineage>
</organism>
<feature type="transmembrane region" description="Helical" evidence="1">
    <location>
        <begin position="176"/>
        <end position="198"/>
    </location>
</feature>
<keyword evidence="1" id="KW-0812">Transmembrane</keyword>
<dbReference type="RefSeq" id="WP_007078812.1">
    <property type="nucleotide sequence ID" value="NZ_CM001024.1"/>
</dbReference>
<evidence type="ECO:0000313" key="3">
    <source>
        <dbReference type="EMBL" id="EFQ83195.1"/>
    </source>
</evidence>
<protein>
    <submittedName>
        <fullName evidence="3">LPXTG-motif cell wall anchor domain protein</fullName>
    </submittedName>
</protein>
<proteinExistence type="predicted"/>
<dbReference type="STRING" id="585531.HMPREF0063_11468"/>
<evidence type="ECO:0000256" key="1">
    <source>
        <dbReference type="SAM" id="Phobius"/>
    </source>
</evidence>
<dbReference type="Proteomes" id="UP000003111">
    <property type="component" value="Unassembled WGS sequence"/>
</dbReference>
<feature type="chain" id="PRO_5038805187" evidence="2">
    <location>
        <begin position="22"/>
        <end position="203"/>
    </location>
</feature>
<gene>
    <name evidence="3" type="ORF">HMPREF0063_11468</name>
</gene>
<name>E2SBQ9_9ACTN</name>
<sequence>MNRTLGSFVAFMAACMIAVFAAPSASADTVDDYAPWDVNLLIDVGGGTYFGGDLVPVSVEVENDDIICNWTLTLNIAGGGTASSTSPSKTFSANLASPVVPSRTPTSVTATCGVVELDAAPAAASSGTASATQATYSVTLPLAYPSSASATAEVILLPRGGDSTDSNGFLPGTGGFPLWLLVAGGALVVGGGAVTVAARRRSS</sequence>
<dbReference type="eggNOG" id="ENOG502ZX0E">
    <property type="taxonomic scope" value="Bacteria"/>
</dbReference>
<dbReference type="EMBL" id="ACLF03000005">
    <property type="protein sequence ID" value="EFQ83195.1"/>
    <property type="molecule type" value="Genomic_DNA"/>
</dbReference>
<dbReference type="HOGENOM" id="CLU_1346561_0_0_11"/>
<reference evidence="3" key="1">
    <citation type="submission" date="2010-08" db="EMBL/GenBank/DDBJ databases">
        <authorList>
            <person name="Muzny D."/>
            <person name="Qin X."/>
            <person name="Buhay C."/>
            <person name="Dugan-Rocha S."/>
            <person name="Ding Y."/>
            <person name="Chen G."/>
            <person name="Hawes A."/>
            <person name="Holder M."/>
            <person name="Jhangiani S."/>
            <person name="Johnson A."/>
            <person name="Khan Z."/>
            <person name="Li Z."/>
            <person name="Liu W."/>
            <person name="Liu X."/>
            <person name="Perez L."/>
            <person name="Shen H."/>
            <person name="Wang Q."/>
            <person name="Watt J."/>
            <person name="Xi L."/>
            <person name="Xin Y."/>
            <person name="Zhou J."/>
            <person name="Deng J."/>
            <person name="Jiang H."/>
            <person name="Liu Y."/>
            <person name="Qu J."/>
            <person name="Song X.-Z."/>
            <person name="Zhang L."/>
            <person name="Villasana D."/>
            <person name="Johnson A."/>
            <person name="Liu J."/>
            <person name="Liyanage D."/>
            <person name="Lorensuhewa L."/>
            <person name="Robinson T."/>
            <person name="Song A."/>
            <person name="Song B.-B."/>
            <person name="Dinh H."/>
            <person name="Thornton R."/>
            <person name="Coyle M."/>
            <person name="Francisco L."/>
            <person name="Jackson L."/>
            <person name="Javaid M."/>
            <person name="Korchina V."/>
            <person name="Kovar C."/>
            <person name="Mata R."/>
            <person name="Mathew T."/>
            <person name="Ngo R."/>
            <person name="Nguyen L."/>
            <person name="Nguyen N."/>
            <person name="Okwuonu G."/>
            <person name="Ongeri F."/>
            <person name="Pham C."/>
            <person name="Simmons D."/>
            <person name="Wilczek-Boney K."/>
            <person name="Hale W."/>
            <person name="Jakkamsetti A."/>
            <person name="Pham P."/>
            <person name="Ruth R."/>
            <person name="San Lucas F."/>
            <person name="Warren J."/>
            <person name="Zhang J."/>
            <person name="Zhao Z."/>
            <person name="Zhou C."/>
            <person name="Zhu D."/>
            <person name="Lee S."/>
            <person name="Bess C."/>
            <person name="Blankenburg K."/>
            <person name="Forbes L."/>
            <person name="Fu Q."/>
            <person name="Gubbala S."/>
            <person name="Hirani K."/>
            <person name="Jayaseelan J.C."/>
            <person name="Lara F."/>
            <person name="Munidasa M."/>
            <person name="Palculict T."/>
            <person name="Patil S."/>
            <person name="Pu L.-L."/>
            <person name="Saada N."/>
            <person name="Tang L."/>
            <person name="Weissenberger G."/>
            <person name="Zhu Y."/>
            <person name="Hemphill L."/>
            <person name="Shang Y."/>
            <person name="Youmans B."/>
            <person name="Ayvaz T."/>
            <person name="Ross M."/>
            <person name="Santibanez J."/>
            <person name="Aqrawi P."/>
            <person name="Gross S."/>
            <person name="Joshi V."/>
            <person name="Fowler G."/>
            <person name="Nazareth L."/>
            <person name="Reid J."/>
            <person name="Worley K."/>
            <person name="Petrosino J."/>
            <person name="Highlander S."/>
            <person name="Gibbs R."/>
        </authorList>
    </citation>
    <scope>NUCLEOTIDE SEQUENCE [LARGE SCALE GENOMIC DNA]</scope>
    <source>
        <strain evidence="3">DSM 15272</strain>
    </source>
</reference>